<dbReference type="Proteomes" id="UP000038040">
    <property type="component" value="Unplaced"/>
</dbReference>
<organism evidence="2 4">
    <name type="scientific">Dracunculus medinensis</name>
    <name type="common">Guinea worm</name>
    <dbReference type="NCBI Taxonomy" id="318479"/>
    <lineage>
        <taxon>Eukaryota</taxon>
        <taxon>Metazoa</taxon>
        <taxon>Ecdysozoa</taxon>
        <taxon>Nematoda</taxon>
        <taxon>Chromadorea</taxon>
        <taxon>Rhabditida</taxon>
        <taxon>Spirurina</taxon>
        <taxon>Dracunculoidea</taxon>
        <taxon>Dracunculidae</taxon>
        <taxon>Dracunculus</taxon>
    </lineage>
</organism>
<evidence type="ECO:0000313" key="1">
    <source>
        <dbReference type="EMBL" id="VDN50365.1"/>
    </source>
</evidence>
<gene>
    <name evidence="1" type="ORF">DME_LOCUS338</name>
</gene>
<evidence type="ECO:0000313" key="3">
    <source>
        <dbReference type="Proteomes" id="UP000274756"/>
    </source>
</evidence>
<sequence length="73" mass="7965">MLSMSSVISNGTIKLIGRLVVRLLANFNKTSCVILPSELRCRSMILANFRSDLGVVSTRITFIGGDCFVVTLD</sequence>
<dbReference type="AlphaFoldDB" id="A0A0N4U8T5"/>
<name>A0A0N4U8T5_DRAME</name>
<dbReference type="WBParaSite" id="DME_0000347201-mRNA-1">
    <property type="protein sequence ID" value="DME_0000347201-mRNA-1"/>
    <property type="gene ID" value="DME_0000347201"/>
</dbReference>
<accession>A0A0N4U8T5</accession>
<evidence type="ECO:0000313" key="4">
    <source>
        <dbReference type="WBParaSite" id="DME_0000347201-mRNA-1"/>
    </source>
</evidence>
<keyword evidence="3" id="KW-1185">Reference proteome</keyword>
<proteinExistence type="predicted"/>
<dbReference type="EMBL" id="UYYG01000002">
    <property type="protein sequence ID" value="VDN50365.1"/>
    <property type="molecule type" value="Genomic_DNA"/>
</dbReference>
<reference evidence="4" key="1">
    <citation type="submission" date="2017-02" db="UniProtKB">
        <authorList>
            <consortium name="WormBaseParasite"/>
        </authorList>
    </citation>
    <scope>IDENTIFICATION</scope>
</reference>
<evidence type="ECO:0000313" key="2">
    <source>
        <dbReference type="Proteomes" id="UP000038040"/>
    </source>
</evidence>
<reference evidence="1 3" key="2">
    <citation type="submission" date="2018-11" db="EMBL/GenBank/DDBJ databases">
        <authorList>
            <consortium name="Pathogen Informatics"/>
        </authorList>
    </citation>
    <scope>NUCLEOTIDE SEQUENCE [LARGE SCALE GENOMIC DNA]</scope>
</reference>
<dbReference type="Proteomes" id="UP000274756">
    <property type="component" value="Unassembled WGS sequence"/>
</dbReference>
<protein>
    <submittedName>
        <fullName evidence="4">Secreted protein</fullName>
    </submittedName>
</protein>